<reference evidence="2" key="1">
    <citation type="submission" date="2025-02" db="EMBL/GenBank/DDBJ databases">
        <authorList>
            <consortium name="NCBI Genome Project"/>
        </authorList>
    </citation>
    <scope>NUCLEOTIDE SEQUENCE</scope>
</reference>
<dbReference type="RefSeq" id="XP_059602522.1">
    <property type="nucleotide sequence ID" value="XM_059744599.1"/>
</dbReference>
<accession>A0AAJ8BSF7</accession>
<dbReference type="AlphaFoldDB" id="A0AAJ8BSF7"/>
<organism evidence="2">
    <name type="scientific">Aspergillus niger</name>
    <dbReference type="NCBI Taxonomy" id="5061"/>
    <lineage>
        <taxon>Eukaryota</taxon>
        <taxon>Fungi</taxon>
        <taxon>Dikarya</taxon>
        <taxon>Ascomycota</taxon>
        <taxon>Pezizomycotina</taxon>
        <taxon>Eurotiomycetes</taxon>
        <taxon>Eurotiomycetidae</taxon>
        <taxon>Eurotiales</taxon>
        <taxon>Aspergillaceae</taxon>
        <taxon>Aspergillus</taxon>
        <taxon>Aspergillus subgen. Circumdati</taxon>
    </lineage>
</organism>
<gene>
    <name evidence="2" type="ORF">An15g03510</name>
</gene>
<feature type="region of interest" description="Disordered" evidence="1">
    <location>
        <begin position="69"/>
        <end position="88"/>
    </location>
</feature>
<dbReference type="KEGG" id="ang:An15g03510"/>
<feature type="compositionally biased region" description="Low complexity" evidence="1">
    <location>
        <begin position="73"/>
        <end position="83"/>
    </location>
</feature>
<evidence type="ECO:0000256" key="1">
    <source>
        <dbReference type="SAM" id="MobiDB-lite"/>
    </source>
</evidence>
<evidence type="ECO:0000313" key="2">
    <source>
        <dbReference type="RefSeq" id="XP_059602522.1"/>
    </source>
</evidence>
<dbReference type="VEuPathDB" id="FungiDB:An15g03510"/>
<reference evidence="2" key="2">
    <citation type="submission" date="2025-08" db="UniProtKB">
        <authorList>
            <consortium name="RefSeq"/>
        </authorList>
    </citation>
    <scope>IDENTIFICATION</scope>
</reference>
<name>A0AAJ8BSF7_ASPNG</name>
<dbReference type="GeneID" id="84593163"/>
<sequence length="127" mass="13725">MAHYLRNMPQSRLQRGEVDVAGSSQHPGDAFRSLKNGSTFLWLADSGHSTSLLGTPGVAATSHMTLGRAPIGSATSRSSLSRSGPEAVPSFPRSFPHYGIRIPKPLAIRGWHHEEALVPEFKPTVKQ</sequence>
<proteinExistence type="predicted"/>
<protein>
    <submittedName>
        <fullName evidence="2">Uncharacterized protein</fullName>
    </submittedName>
</protein>